<dbReference type="PIRSF" id="PIRSF029505">
    <property type="entry name" value="UCP029505"/>
    <property type="match status" value="1"/>
</dbReference>
<evidence type="ECO:0000313" key="2">
    <source>
        <dbReference type="Proteomes" id="UP001521137"/>
    </source>
</evidence>
<dbReference type="EMBL" id="JAKGAS010000003">
    <property type="protein sequence ID" value="MCF2948004.1"/>
    <property type="molecule type" value="Genomic_DNA"/>
</dbReference>
<proteinExistence type="predicted"/>
<gene>
    <name evidence="1" type="ORF">L0668_07790</name>
</gene>
<protein>
    <submittedName>
        <fullName evidence="1">Uncharacterized protein</fullName>
    </submittedName>
</protein>
<sequence length="156" mass="17823">MARTTQSFWGRNKYEINGLVLILPLYFLYQSLTPVFPKAWATQKVGTFEITPTPYDMDQPYQHEGHFTKDFLLIFSQGKVAHIRQAYFNIGEAPIPLAELQTGDEGILHGSQHGQEVHAIAPKLISAGHKAWLTIENWQGEQFITSWDIPQELQQN</sequence>
<dbReference type="InterPro" id="IPR016922">
    <property type="entry name" value="UCP029505"/>
</dbReference>
<dbReference type="Proteomes" id="UP001521137">
    <property type="component" value="Unassembled WGS sequence"/>
</dbReference>
<dbReference type="RefSeq" id="WP_235311558.1">
    <property type="nucleotide sequence ID" value="NZ_JAKGAS010000003.1"/>
</dbReference>
<accession>A0ABS9D5Q1</accession>
<name>A0ABS9D5Q1_9ALTE</name>
<evidence type="ECO:0000313" key="1">
    <source>
        <dbReference type="EMBL" id="MCF2948004.1"/>
    </source>
</evidence>
<comment type="caution">
    <text evidence="1">The sequence shown here is derived from an EMBL/GenBank/DDBJ whole genome shotgun (WGS) entry which is preliminary data.</text>
</comment>
<organism evidence="1 2">
    <name type="scientific">Paraglaciecola algarum</name>
    <dbReference type="NCBI Taxonomy" id="3050085"/>
    <lineage>
        <taxon>Bacteria</taxon>
        <taxon>Pseudomonadati</taxon>
        <taxon>Pseudomonadota</taxon>
        <taxon>Gammaproteobacteria</taxon>
        <taxon>Alteromonadales</taxon>
        <taxon>Alteromonadaceae</taxon>
        <taxon>Paraglaciecola</taxon>
    </lineage>
</organism>
<keyword evidence="2" id="KW-1185">Reference proteome</keyword>
<reference evidence="1 2" key="1">
    <citation type="submission" date="2022-01" db="EMBL/GenBank/DDBJ databases">
        <title>Paraglaciecola sp. G1-23.</title>
        <authorList>
            <person name="Jin M.S."/>
            <person name="Han D.M."/>
            <person name="Kim H.M."/>
            <person name="Jeon C.O."/>
        </authorList>
    </citation>
    <scope>NUCLEOTIDE SEQUENCE [LARGE SCALE GENOMIC DNA]</scope>
    <source>
        <strain evidence="1 2">G1-23</strain>
    </source>
</reference>